<organism evidence="12 13">
    <name type="scientific">Lactarius akahatsu</name>
    <dbReference type="NCBI Taxonomy" id="416441"/>
    <lineage>
        <taxon>Eukaryota</taxon>
        <taxon>Fungi</taxon>
        <taxon>Dikarya</taxon>
        <taxon>Basidiomycota</taxon>
        <taxon>Agaricomycotina</taxon>
        <taxon>Agaricomycetes</taxon>
        <taxon>Russulales</taxon>
        <taxon>Russulaceae</taxon>
        <taxon>Lactarius</taxon>
    </lineage>
</organism>
<evidence type="ECO:0000256" key="5">
    <source>
        <dbReference type="ARBA" id="ARBA00022989"/>
    </source>
</evidence>
<keyword evidence="6 10" id="KW-0472">Membrane</keyword>
<keyword evidence="5 10" id="KW-1133">Transmembrane helix</keyword>
<keyword evidence="3 11" id="KW-0732">Signal</keyword>
<dbReference type="PANTHER" id="PTHR12924:SF0">
    <property type="entry name" value="TRANSLOCON-ASSOCIATED PROTEIN SUBUNIT ALPHA"/>
    <property type="match status" value="1"/>
</dbReference>
<evidence type="ECO:0000256" key="8">
    <source>
        <dbReference type="ARBA" id="ARBA00038311"/>
    </source>
</evidence>
<proteinExistence type="inferred from homology"/>
<comment type="caution">
    <text evidence="12">The sequence shown here is derived from an EMBL/GenBank/DDBJ whole genome shotgun (WGS) entry which is preliminary data.</text>
</comment>
<evidence type="ECO:0000256" key="9">
    <source>
        <dbReference type="SAM" id="MobiDB-lite"/>
    </source>
</evidence>
<dbReference type="Proteomes" id="UP001201163">
    <property type="component" value="Unassembled WGS sequence"/>
</dbReference>
<dbReference type="InterPro" id="IPR005595">
    <property type="entry name" value="TRAP_alpha"/>
</dbReference>
<dbReference type="Pfam" id="PF03896">
    <property type="entry name" value="TRAP_alpha"/>
    <property type="match status" value="1"/>
</dbReference>
<dbReference type="EMBL" id="JAKELL010000091">
    <property type="protein sequence ID" value="KAH8983221.1"/>
    <property type="molecule type" value="Genomic_DNA"/>
</dbReference>
<feature type="chain" id="PRO_5042209410" description="Translocon-associated protein subunit alpha" evidence="11">
    <location>
        <begin position="20"/>
        <end position="266"/>
    </location>
</feature>
<evidence type="ECO:0000256" key="11">
    <source>
        <dbReference type="SAM" id="SignalP"/>
    </source>
</evidence>
<dbReference type="GO" id="GO:0005789">
    <property type="term" value="C:endoplasmic reticulum membrane"/>
    <property type="evidence" value="ECO:0007669"/>
    <property type="project" value="UniProtKB-SubCell"/>
</dbReference>
<evidence type="ECO:0000256" key="2">
    <source>
        <dbReference type="ARBA" id="ARBA00022692"/>
    </source>
</evidence>
<reference evidence="12" key="1">
    <citation type="submission" date="2022-01" db="EMBL/GenBank/DDBJ databases">
        <title>Comparative genomics reveals a dynamic genome evolution in the ectomycorrhizal milk-cap (Lactarius) mushrooms.</title>
        <authorList>
            <consortium name="DOE Joint Genome Institute"/>
            <person name="Lebreton A."/>
            <person name="Tang N."/>
            <person name="Kuo A."/>
            <person name="LaButti K."/>
            <person name="Drula E."/>
            <person name="Barry K."/>
            <person name="Clum A."/>
            <person name="Lipzen A."/>
            <person name="Mousain D."/>
            <person name="Ng V."/>
            <person name="Wang R."/>
            <person name="Wang X."/>
            <person name="Dai Y."/>
            <person name="Henrissat B."/>
            <person name="Grigoriev I.V."/>
            <person name="Guerin-Laguette A."/>
            <person name="Yu F."/>
            <person name="Martin F.M."/>
        </authorList>
    </citation>
    <scope>NUCLEOTIDE SEQUENCE</scope>
    <source>
        <strain evidence="12">QP</strain>
    </source>
</reference>
<feature type="transmembrane region" description="Helical" evidence="10">
    <location>
        <begin position="167"/>
        <end position="188"/>
    </location>
</feature>
<evidence type="ECO:0000256" key="3">
    <source>
        <dbReference type="ARBA" id="ARBA00022729"/>
    </source>
</evidence>
<comment type="similarity">
    <text evidence="8">Belongs to the IRC22 family.</text>
</comment>
<evidence type="ECO:0000256" key="4">
    <source>
        <dbReference type="ARBA" id="ARBA00022824"/>
    </source>
</evidence>
<evidence type="ECO:0000313" key="13">
    <source>
        <dbReference type="Proteomes" id="UP001201163"/>
    </source>
</evidence>
<evidence type="ECO:0000256" key="7">
    <source>
        <dbReference type="ARBA" id="ARBA00037565"/>
    </source>
</evidence>
<evidence type="ECO:0000313" key="12">
    <source>
        <dbReference type="EMBL" id="KAH8983221.1"/>
    </source>
</evidence>
<keyword evidence="13" id="KW-1185">Reference proteome</keyword>
<keyword evidence="2 10" id="KW-0812">Transmembrane</keyword>
<gene>
    <name evidence="12" type="ORF">EDB92DRAFT_2092982</name>
</gene>
<evidence type="ECO:0000256" key="10">
    <source>
        <dbReference type="SAM" id="Phobius"/>
    </source>
</evidence>
<comment type="subcellular location">
    <subcellularLocation>
        <location evidence="1">Endoplasmic reticulum membrane</location>
        <topology evidence="1">Single-pass type I membrane protein</topology>
    </subcellularLocation>
</comment>
<evidence type="ECO:0000256" key="6">
    <source>
        <dbReference type="ARBA" id="ARBA00023136"/>
    </source>
</evidence>
<comment type="function">
    <text evidence="7">Is probably involved in a pathway contributing to genomic integrity.</text>
</comment>
<dbReference type="AlphaFoldDB" id="A0AAD4L9C6"/>
<sequence length="266" mass="28694">MRIRSLFSAIALLASTALAVEVVSSVAEDGESPDLLVEDPVLAAYASFPESNPFGHVVNGESNRLLLNIENRTWKNVTLLSVAGEFLDPATEKLIRAASNLTYGIDLPVAGRIQLPYNFHSELKTGDIKLSVWLEYLIDDERQKVSAFDSIVAVVEPELSIFDLKLLSTYAIVLAILGGLGYVTYLSFAPQPKQKKKTQVITPAPVISTATSAGGYQEEWIPEHHLRKGKGRKAGGAVSSGDEQSGLSGGETSGTEGKRQGNRPRK</sequence>
<accession>A0AAD4L9C6</accession>
<name>A0AAD4L9C6_9AGAM</name>
<evidence type="ECO:0008006" key="14">
    <source>
        <dbReference type="Google" id="ProtNLM"/>
    </source>
</evidence>
<protein>
    <recommendedName>
        <fullName evidence="14">Translocon-associated protein subunit alpha</fullName>
    </recommendedName>
</protein>
<dbReference type="PANTHER" id="PTHR12924">
    <property type="entry name" value="TRANSLOCON-ASSOCIATED PROTEIN, ALPHA SUBUNIT"/>
    <property type="match status" value="1"/>
</dbReference>
<evidence type="ECO:0000256" key="1">
    <source>
        <dbReference type="ARBA" id="ARBA00004115"/>
    </source>
</evidence>
<keyword evidence="4" id="KW-0256">Endoplasmic reticulum</keyword>
<feature type="signal peptide" evidence="11">
    <location>
        <begin position="1"/>
        <end position="19"/>
    </location>
</feature>
<feature type="region of interest" description="Disordered" evidence="9">
    <location>
        <begin position="218"/>
        <end position="266"/>
    </location>
</feature>